<dbReference type="RefSeq" id="WP_106192567.1">
    <property type="nucleotide sequence ID" value="NZ_PVTO01000008.1"/>
</dbReference>
<dbReference type="Pfam" id="PF22725">
    <property type="entry name" value="GFO_IDH_MocA_C3"/>
    <property type="match status" value="1"/>
</dbReference>
<reference evidence="5 6" key="1">
    <citation type="submission" date="2018-03" db="EMBL/GenBank/DDBJ databases">
        <title>Genomic Encyclopedia of Archaeal and Bacterial Type Strains, Phase II (KMG-II): from individual species to whole genera.</title>
        <authorList>
            <person name="Goeker M."/>
        </authorList>
    </citation>
    <scope>NUCLEOTIDE SEQUENCE [LARGE SCALE GENOMIC DNA]</scope>
    <source>
        <strain evidence="5 6">DSM 13175</strain>
    </source>
</reference>
<sequence>MARFGWAYIGCGGIAHGTAKELVQTDDNQIVAVWNRTRSKAEDFAKEYGGIVYDTAEEAINADGVEGVYVNVNGDKHAEFTILSIDNNKPVLCEKPFTVNAKQTKAIFDYAKDKDVYVSEAMWTWHNKTALQVKTWVESGVIGDIQSVDSSFAVPLISNNTNPRLTTPAMLGGALLDLGIYNIRYCYELFGIPEKIDCTAKMDKVDYSETIVFNYPEFKANLFVSMEEAGGHFFEIKGTKGSISIPKFHMAKEAILKTETKEETFEVRDLLYGRQFSNVAAEIRSGKKAGEIISPESTIDVMALMDECRRQIGLVYPMEESEEINGWISN</sequence>
<evidence type="ECO:0000313" key="6">
    <source>
        <dbReference type="Proteomes" id="UP000238205"/>
    </source>
</evidence>
<dbReference type="Proteomes" id="UP000238205">
    <property type="component" value="Unassembled WGS sequence"/>
</dbReference>
<dbReference type="Gene3D" id="3.40.50.720">
    <property type="entry name" value="NAD(P)-binding Rossmann-like Domain"/>
    <property type="match status" value="1"/>
</dbReference>
<dbReference type="Gene3D" id="3.30.360.10">
    <property type="entry name" value="Dihydrodipicolinate Reductase, domain 2"/>
    <property type="match status" value="1"/>
</dbReference>
<comment type="similarity">
    <text evidence="1">Belongs to the Gfo/Idh/MocA family.</text>
</comment>
<dbReference type="SUPFAM" id="SSF55347">
    <property type="entry name" value="Glyceraldehyde-3-phosphate dehydrogenase-like, C-terminal domain"/>
    <property type="match status" value="1"/>
</dbReference>
<organism evidence="5 6">
    <name type="scientific">Alkalibacterium olivapovliticus</name>
    <dbReference type="NCBI Taxonomy" id="99907"/>
    <lineage>
        <taxon>Bacteria</taxon>
        <taxon>Bacillati</taxon>
        <taxon>Bacillota</taxon>
        <taxon>Bacilli</taxon>
        <taxon>Lactobacillales</taxon>
        <taxon>Carnobacteriaceae</taxon>
        <taxon>Alkalibacterium</taxon>
    </lineage>
</organism>
<evidence type="ECO:0000259" key="4">
    <source>
        <dbReference type="Pfam" id="PF22725"/>
    </source>
</evidence>
<dbReference type="InterPro" id="IPR000683">
    <property type="entry name" value="Gfo/Idh/MocA-like_OxRdtase_N"/>
</dbReference>
<evidence type="ECO:0000256" key="1">
    <source>
        <dbReference type="ARBA" id="ARBA00010928"/>
    </source>
</evidence>
<dbReference type="PANTHER" id="PTHR22604">
    <property type="entry name" value="OXIDOREDUCTASES"/>
    <property type="match status" value="1"/>
</dbReference>
<keyword evidence="2" id="KW-0560">Oxidoreductase</keyword>
<comment type="caution">
    <text evidence="5">The sequence shown here is derived from an EMBL/GenBank/DDBJ whole genome shotgun (WGS) entry which is preliminary data.</text>
</comment>
<accession>A0A2T0W834</accession>
<dbReference type="Pfam" id="PF01408">
    <property type="entry name" value="GFO_IDH_MocA"/>
    <property type="match status" value="1"/>
</dbReference>
<gene>
    <name evidence="5" type="ORF">CLV38_10865</name>
</gene>
<dbReference type="InterPro" id="IPR036291">
    <property type="entry name" value="NAD(P)-bd_dom_sf"/>
</dbReference>
<keyword evidence="6" id="KW-1185">Reference proteome</keyword>
<name>A0A2T0W834_9LACT</name>
<dbReference type="InterPro" id="IPR055170">
    <property type="entry name" value="GFO_IDH_MocA-like_dom"/>
</dbReference>
<dbReference type="GO" id="GO:0000166">
    <property type="term" value="F:nucleotide binding"/>
    <property type="evidence" value="ECO:0007669"/>
    <property type="project" value="InterPro"/>
</dbReference>
<evidence type="ECO:0000256" key="2">
    <source>
        <dbReference type="ARBA" id="ARBA00023002"/>
    </source>
</evidence>
<dbReference type="PANTHER" id="PTHR22604:SF105">
    <property type="entry name" value="TRANS-1,2-DIHYDROBENZENE-1,2-DIOL DEHYDROGENASE"/>
    <property type="match status" value="1"/>
</dbReference>
<proteinExistence type="inferred from homology"/>
<evidence type="ECO:0000313" key="5">
    <source>
        <dbReference type="EMBL" id="PRY82855.1"/>
    </source>
</evidence>
<evidence type="ECO:0000259" key="3">
    <source>
        <dbReference type="Pfam" id="PF01408"/>
    </source>
</evidence>
<dbReference type="OrthoDB" id="9815825at2"/>
<dbReference type="GO" id="GO:0016491">
    <property type="term" value="F:oxidoreductase activity"/>
    <property type="evidence" value="ECO:0007669"/>
    <property type="project" value="UniProtKB-KW"/>
</dbReference>
<dbReference type="SUPFAM" id="SSF51735">
    <property type="entry name" value="NAD(P)-binding Rossmann-fold domains"/>
    <property type="match status" value="1"/>
</dbReference>
<dbReference type="EMBL" id="PVTO01000008">
    <property type="protein sequence ID" value="PRY82855.1"/>
    <property type="molecule type" value="Genomic_DNA"/>
</dbReference>
<dbReference type="InterPro" id="IPR050984">
    <property type="entry name" value="Gfo/Idh/MocA_domain"/>
</dbReference>
<feature type="domain" description="Gfo/Idh/MocA-like oxidoreductase N-terminal" evidence="3">
    <location>
        <begin position="5"/>
        <end position="119"/>
    </location>
</feature>
<feature type="domain" description="GFO/IDH/MocA-like oxidoreductase" evidence="4">
    <location>
        <begin position="131"/>
        <end position="243"/>
    </location>
</feature>
<dbReference type="AlphaFoldDB" id="A0A2T0W834"/>
<protein>
    <submittedName>
        <fullName evidence="5">Putative dehydrogenase</fullName>
    </submittedName>
</protein>